<dbReference type="InterPro" id="IPR036661">
    <property type="entry name" value="Luciferase-like_sf"/>
</dbReference>
<protein>
    <recommendedName>
        <fullName evidence="3">F420-dependent oxidoreductase</fullName>
    </recommendedName>
</protein>
<name>A0A0N0GWG4_9ACTN</name>
<dbReference type="InterPro" id="IPR019922">
    <property type="entry name" value="Lucif-like_OxRdatse_MSMEG_4141"/>
</dbReference>
<dbReference type="NCBIfam" id="TIGR03620">
    <property type="entry name" value="F420_MSMEG_4141"/>
    <property type="match status" value="1"/>
</dbReference>
<organism evidence="1 2">
    <name type="scientific">Streptomyces chattanoogensis</name>
    <dbReference type="NCBI Taxonomy" id="66876"/>
    <lineage>
        <taxon>Bacteria</taxon>
        <taxon>Bacillati</taxon>
        <taxon>Actinomycetota</taxon>
        <taxon>Actinomycetes</taxon>
        <taxon>Kitasatosporales</taxon>
        <taxon>Streptomycetaceae</taxon>
        <taxon>Streptomyces</taxon>
    </lineage>
</organism>
<dbReference type="SUPFAM" id="SSF51679">
    <property type="entry name" value="Bacterial luciferase-like"/>
    <property type="match status" value="1"/>
</dbReference>
<dbReference type="Gene3D" id="3.20.20.30">
    <property type="entry name" value="Luciferase-like domain"/>
    <property type="match status" value="1"/>
</dbReference>
<proteinExistence type="predicted"/>
<dbReference type="PATRIC" id="fig|66876.3.peg.6789"/>
<reference evidence="2" key="1">
    <citation type="submission" date="2015-07" db="EMBL/GenBank/DDBJ databases">
        <authorList>
            <person name="Ju K.-S."/>
            <person name="Doroghazi J.R."/>
            <person name="Metcalf W.W."/>
        </authorList>
    </citation>
    <scope>NUCLEOTIDE SEQUENCE [LARGE SCALE GENOMIC DNA]</scope>
    <source>
        <strain evidence="2">NRRL ISP-5002</strain>
    </source>
</reference>
<dbReference type="GO" id="GO:0016705">
    <property type="term" value="F:oxidoreductase activity, acting on paired donors, with incorporation or reduction of molecular oxygen"/>
    <property type="evidence" value="ECO:0007669"/>
    <property type="project" value="InterPro"/>
</dbReference>
<gene>
    <name evidence="1" type="ORF">ADL29_30820</name>
</gene>
<dbReference type="Proteomes" id="UP000037982">
    <property type="component" value="Unassembled WGS sequence"/>
</dbReference>
<evidence type="ECO:0000313" key="1">
    <source>
        <dbReference type="EMBL" id="KPC60149.1"/>
    </source>
</evidence>
<comment type="caution">
    <text evidence="1">The sequence shown here is derived from an EMBL/GenBank/DDBJ whole genome shotgun (WGS) entry which is preliminary data.</text>
</comment>
<sequence>MLLGRIGVWSVGLTHGDRTEARDAAAELEALGYGTLWLGGTPGDNPQPDLAAAAEVLAATRRTVVATACLSIWTHTPDRLAAAYGALPAADRARLVTGLAVSHAPFAEHYGRPLTAMRRYLDALDAIGTGPPPSARLIGAHRPRMTQLAAARTAGIQPYLVDTRYTARARALLGTGPLLAPVQTVVPLTDPITARAAARTVLAPYLALPNLTRTWLDSGFTEADLQHGGSDRLVDRLVAWGDTERITARITSHLRAGADHVAVHVVTEHPRAFPRAAWRDLAPRLPTT</sequence>
<accession>A0A0N0GWG4</accession>
<keyword evidence="2" id="KW-1185">Reference proteome</keyword>
<dbReference type="AlphaFoldDB" id="A0A0N0GWG4"/>
<dbReference type="EMBL" id="LGKG01000164">
    <property type="protein sequence ID" value="KPC60149.1"/>
    <property type="molecule type" value="Genomic_DNA"/>
</dbReference>
<dbReference type="RefSeq" id="WP_053926832.1">
    <property type="nucleotide sequence ID" value="NZ_LGKG01000164.1"/>
</dbReference>
<evidence type="ECO:0000313" key="2">
    <source>
        <dbReference type="Proteomes" id="UP000037982"/>
    </source>
</evidence>
<evidence type="ECO:0008006" key="3">
    <source>
        <dbReference type="Google" id="ProtNLM"/>
    </source>
</evidence>